<dbReference type="EMBL" id="CYXN01000029">
    <property type="protein sequence ID" value="CUN20383.1"/>
    <property type="molecule type" value="Genomic_DNA"/>
</dbReference>
<evidence type="ECO:0000313" key="2">
    <source>
        <dbReference type="EMBL" id="CUN20383.1"/>
    </source>
</evidence>
<dbReference type="PANTHER" id="PTHR42983:SF1">
    <property type="entry name" value="IRON-MOLYBDENUM PROTEIN"/>
    <property type="match status" value="1"/>
</dbReference>
<evidence type="ECO:0000313" key="3">
    <source>
        <dbReference type="Proteomes" id="UP000095649"/>
    </source>
</evidence>
<evidence type="ECO:0000259" key="1">
    <source>
        <dbReference type="Pfam" id="PF02579"/>
    </source>
</evidence>
<gene>
    <name evidence="2" type="ORF">ERS852582_02439</name>
</gene>
<name>A0A173UZF2_9FIRM</name>
<protein>
    <submittedName>
        <fullName evidence="2">Dinitrogenase iron-molybdenum cofactor</fullName>
    </submittedName>
</protein>
<reference evidence="2 3" key="1">
    <citation type="submission" date="2015-09" db="EMBL/GenBank/DDBJ databases">
        <authorList>
            <consortium name="Pathogen Informatics"/>
        </authorList>
    </citation>
    <scope>NUCLEOTIDE SEQUENCE [LARGE SCALE GENOMIC DNA]</scope>
    <source>
        <strain evidence="2 3">2789STDY5834970</strain>
    </source>
</reference>
<dbReference type="InterPro" id="IPR036105">
    <property type="entry name" value="DiNase_FeMo-co_biosyn_sf"/>
</dbReference>
<dbReference type="Proteomes" id="UP000095649">
    <property type="component" value="Unassembled WGS sequence"/>
</dbReference>
<dbReference type="Pfam" id="PF02579">
    <property type="entry name" value="Nitro_FeMo-Co"/>
    <property type="match status" value="1"/>
</dbReference>
<dbReference type="OrthoDB" id="280278at2"/>
<dbReference type="AlphaFoldDB" id="A0A173UZF2"/>
<sequence>MKIAIPYENGQVFQHFGHSAQFKLYTVEEGRITGAEVVSTDGQGHGALVGFLVRNGVNVLLCGGIGGGAQMALAQAGIRLCGGITGDADSAAAAYLAGTLVFDPNARCTHHDHEEGHSCGSHACHADKGGCAGNCH</sequence>
<dbReference type="SUPFAM" id="SSF53146">
    <property type="entry name" value="Nitrogenase accessory factor-like"/>
    <property type="match status" value="1"/>
</dbReference>
<dbReference type="PANTHER" id="PTHR42983">
    <property type="entry name" value="DINITROGENASE IRON-MOLYBDENUM COFACTOR PROTEIN-RELATED"/>
    <property type="match status" value="1"/>
</dbReference>
<dbReference type="Gene3D" id="3.30.420.130">
    <property type="entry name" value="Dinitrogenase iron-molybdenum cofactor biosynthesis domain"/>
    <property type="match status" value="1"/>
</dbReference>
<organism evidence="2 3">
    <name type="scientific">Faecalibacterium prausnitzii</name>
    <dbReference type="NCBI Taxonomy" id="853"/>
    <lineage>
        <taxon>Bacteria</taxon>
        <taxon>Bacillati</taxon>
        <taxon>Bacillota</taxon>
        <taxon>Clostridia</taxon>
        <taxon>Eubacteriales</taxon>
        <taxon>Oscillospiraceae</taxon>
        <taxon>Faecalibacterium</taxon>
    </lineage>
</organism>
<proteinExistence type="predicted"/>
<dbReference type="RefSeq" id="WP_055186765.1">
    <property type="nucleotide sequence ID" value="NZ_CYXN01000029.1"/>
</dbReference>
<accession>A0A173UZF2</accession>
<dbReference type="InterPro" id="IPR003731">
    <property type="entry name" value="Di-Nase_FeMo-co_biosynth"/>
</dbReference>
<feature type="domain" description="Dinitrogenase iron-molybdenum cofactor biosynthesis" evidence="1">
    <location>
        <begin position="9"/>
        <end position="96"/>
    </location>
</feature>